<dbReference type="InterPro" id="IPR036056">
    <property type="entry name" value="Fibrinogen-like_C"/>
</dbReference>
<name>A0A1X7URJ5_AMPQE</name>
<dbReference type="OrthoDB" id="10619991at2759"/>
<organism evidence="1">
    <name type="scientific">Amphimedon queenslandica</name>
    <name type="common">Sponge</name>
    <dbReference type="NCBI Taxonomy" id="400682"/>
    <lineage>
        <taxon>Eukaryota</taxon>
        <taxon>Metazoa</taxon>
        <taxon>Porifera</taxon>
        <taxon>Demospongiae</taxon>
        <taxon>Heteroscleromorpha</taxon>
        <taxon>Haplosclerida</taxon>
        <taxon>Niphatidae</taxon>
        <taxon>Amphimedon</taxon>
    </lineage>
</organism>
<dbReference type="NCBIfam" id="NF040941">
    <property type="entry name" value="GGGWT_bact"/>
    <property type="match status" value="1"/>
</dbReference>
<evidence type="ECO:0008006" key="2">
    <source>
        <dbReference type="Google" id="ProtNLM"/>
    </source>
</evidence>
<reference evidence="1" key="1">
    <citation type="submission" date="2017-05" db="UniProtKB">
        <authorList>
            <consortium name="EnsemblMetazoa"/>
        </authorList>
    </citation>
    <scope>IDENTIFICATION</scope>
</reference>
<evidence type="ECO:0000313" key="1">
    <source>
        <dbReference type="EnsemblMetazoa" id="Aqu2.1.30403_001"/>
    </source>
</evidence>
<sequence length="519" mass="56740">DTMNSIIQQIMVHANNTNRSTDELLQLLNTSLIKDISIPTAAAVNDVLLIVNELLVIQNRSSLFNSAIQLVSCKDIKATHPNSPSGYYYINSRNTYCNMEELCGQEGGWTRIAYLDMTDSSQNCSSGLEELMIGGIRLCRREGDSAGCRSNAFQTNGISYSQICGKVVGYQKGTTDGVNTNNNDINGVYIDGNKIDYLIEQINEHNVNSNFSLIQDTMNSIIQQIMVHANNTNRSTDELLQLLNTSLIKDISIPTAAAVNDVLLIVKELLVIQNGSSTQTVSCKDIRAAHPNSPSGYYHVNSRNTYCNMGELCGQDGGWTRIAYLDMTMNCPSGLQELMAGGIRLCRRGGNSAGCRSNVFQTNGISYSQICGKVVGYQKGTTNAVHANINDINDAYIDGVSITRGSPRQHVWSYIAGYRSNINRAFTCPCNTGATSTVPSFVGENYYCESGTNSEPSLTKVYTADPLWDGNNCPSVEAPCCNGTGLPWFFRDYGNATITDYTELRVCGNSRYADEDTPV</sequence>
<protein>
    <recommendedName>
        <fullName evidence="2">Fibrinogen C-terminal domain-containing protein</fullName>
    </recommendedName>
</protein>
<dbReference type="EnsemblMetazoa" id="Aqu2.1.30403_001">
    <property type="protein sequence ID" value="Aqu2.1.30403_001"/>
    <property type="gene ID" value="Aqu2.1.30403"/>
</dbReference>
<dbReference type="InParanoid" id="A0A1X7URJ5"/>
<proteinExistence type="predicted"/>
<dbReference type="AlphaFoldDB" id="A0A1X7URJ5"/>
<dbReference type="SUPFAM" id="SSF56496">
    <property type="entry name" value="Fibrinogen C-terminal domain-like"/>
    <property type="match status" value="1"/>
</dbReference>
<accession>A0A1X7URJ5</accession>